<keyword evidence="1" id="KW-0812">Transmembrane</keyword>
<evidence type="ECO:0000313" key="3">
    <source>
        <dbReference type="Proteomes" id="UP001501175"/>
    </source>
</evidence>
<proteinExistence type="predicted"/>
<keyword evidence="3" id="KW-1185">Reference proteome</keyword>
<protein>
    <submittedName>
        <fullName evidence="2">Uncharacterized protein</fullName>
    </submittedName>
</protein>
<comment type="caution">
    <text evidence="2">The sequence shown here is derived from an EMBL/GenBank/DDBJ whole genome shotgun (WGS) entry which is preliminary data.</text>
</comment>
<dbReference type="Proteomes" id="UP001501175">
    <property type="component" value="Unassembled WGS sequence"/>
</dbReference>
<name>A0ABP8NM92_9BACT</name>
<feature type="transmembrane region" description="Helical" evidence="1">
    <location>
        <begin position="12"/>
        <end position="32"/>
    </location>
</feature>
<sequence>MFLAEVRLRSFGLIALATVLAISLLVATGHLFPGLPTPFKQKGRIYNYSSKMLWVVVADHHKAVAYLLSPNQQTPDSVDADGVRAFDGTLIDGHPSWIKVTDVSKAVIVDQEGELSADCLACWKVRDAGLGRILYDSTDVWGSVNE</sequence>
<evidence type="ECO:0000256" key="1">
    <source>
        <dbReference type="SAM" id="Phobius"/>
    </source>
</evidence>
<keyword evidence="1" id="KW-1133">Transmembrane helix</keyword>
<dbReference type="RefSeq" id="WP_345248575.1">
    <property type="nucleotide sequence ID" value="NZ_BAABHD010000082.1"/>
</dbReference>
<reference evidence="3" key="1">
    <citation type="journal article" date="2019" name="Int. J. Syst. Evol. Microbiol.">
        <title>The Global Catalogue of Microorganisms (GCM) 10K type strain sequencing project: providing services to taxonomists for standard genome sequencing and annotation.</title>
        <authorList>
            <consortium name="The Broad Institute Genomics Platform"/>
            <consortium name="The Broad Institute Genome Sequencing Center for Infectious Disease"/>
            <person name="Wu L."/>
            <person name="Ma J."/>
        </authorList>
    </citation>
    <scope>NUCLEOTIDE SEQUENCE [LARGE SCALE GENOMIC DNA]</scope>
    <source>
        <strain evidence="3">JCM 17927</strain>
    </source>
</reference>
<organism evidence="2 3">
    <name type="scientific">Nibrella saemangeumensis</name>
    <dbReference type="NCBI Taxonomy" id="1084526"/>
    <lineage>
        <taxon>Bacteria</taxon>
        <taxon>Pseudomonadati</taxon>
        <taxon>Bacteroidota</taxon>
        <taxon>Cytophagia</taxon>
        <taxon>Cytophagales</taxon>
        <taxon>Spirosomataceae</taxon>
        <taxon>Nibrella</taxon>
    </lineage>
</organism>
<dbReference type="EMBL" id="BAABHD010000082">
    <property type="protein sequence ID" value="GAA4467682.1"/>
    <property type="molecule type" value="Genomic_DNA"/>
</dbReference>
<evidence type="ECO:0000313" key="2">
    <source>
        <dbReference type="EMBL" id="GAA4467682.1"/>
    </source>
</evidence>
<gene>
    <name evidence="2" type="ORF">GCM10023189_51780</name>
</gene>
<keyword evidence="1" id="KW-0472">Membrane</keyword>
<accession>A0ABP8NM92</accession>